<reference evidence="2 3" key="1">
    <citation type="submission" date="2019-04" db="EMBL/GenBank/DDBJ databases">
        <title>An improved genome assembly and genetic linkage map for asparagus bean, Vigna unguiculata ssp. sesquipedialis.</title>
        <authorList>
            <person name="Xia Q."/>
            <person name="Zhang R."/>
            <person name="Dong Y."/>
        </authorList>
    </citation>
    <scope>NUCLEOTIDE SEQUENCE [LARGE SCALE GENOMIC DNA]</scope>
    <source>
        <tissue evidence="2">Leaf</tissue>
    </source>
</reference>
<dbReference type="Proteomes" id="UP000501690">
    <property type="component" value="Linkage Group LG1"/>
</dbReference>
<evidence type="ECO:0000313" key="3">
    <source>
        <dbReference type="Proteomes" id="UP000501690"/>
    </source>
</evidence>
<sequence>MGRSSLFMVLPLLLLTFSSIIITHSRVAEARLTPEILFPPEDDSPALGISVPKISLPDIIPKLPFADVIGNYVPLPRLPFPKLTANKAVQKTP</sequence>
<name>A0A4D6KJP4_VIGUN</name>
<dbReference type="AlphaFoldDB" id="A0A4D6KJP4"/>
<dbReference type="EMBL" id="CP039345">
    <property type="protein sequence ID" value="QCD76583.1"/>
    <property type="molecule type" value="Genomic_DNA"/>
</dbReference>
<gene>
    <name evidence="2" type="ORF">DEO72_LG1g204</name>
</gene>
<evidence type="ECO:0000313" key="2">
    <source>
        <dbReference type="EMBL" id="QCD76583.1"/>
    </source>
</evidence>
<dbReference type="Gramene" id="Vigun06g219500.1.v1.2">
    <property type="protein sequence ID" value="Vigun06g219500.1.v1.2.CDS.1"/>
    <property type="gene ID" value="Vigun06g219500.v1.2"/>
</dbReference>
<organism evidence="2 3">
    <name type="scientific">Vigna unguiculata</name>
    <name type="common">Cowpea</name>
    <dbReference type="NCBI Taxonomy" id="3917"/>
    <lineage>
        <taxon>Eukaryota</taxon>
        <taxon>Viridiplantae</taxon>
        <taxon>Streptophyta</taxon>
        <taxon>Embryophyta</taxon>
        <taxon>Tracheophyta</taxon>
        <taxon>Spermatophyta</taxon>
        <taxon>Magnoliopsida</taxon>
        <taxon>eudicotyledons</taxon>
        <taxon>Gunneridae</taxon>
        <taxon>Pentapetalae</taxon>
        <taxon>rosids</taxon>
        <taxon>fabids</taxon>
        <taxon>Fabales</taxon>
        <taxon>Fabaceae</taxon>
        <taxon>Papilionoideae</taxon>
        <taxon>50 kb inversion clade</taxon>
        <taxon>NPAAA clade</taxon>
        <taxon>indigoferoid/millettioid clade</taxon>
        <taxon>Phaseoleae</taxon>
        <taxon>Vigna</taxon>
    </lineage>
</organism>
<proteinExistence type="predicted"/>
<keyword evidence="3" id="KW-1185">Reference proteome</keyword>
<feature type="chain" id="PRO_5020034916" evidence="1">
    <location>
        <begin position="31"/>
        <end position="93"/>
    </location>
</feature>
<accession>A0A4D6KJP4</accession>
<protein>
    <submittedName>
        <fullName evidence="2">Uncharacterized protein</fullName>
    </submittedName>
</protein>
<keyword evidence="1" id="KW-0732">Signal</keyword>
<feature type="signal peptide" evidence="1">
    <location>
        <begin position="1"/>
        <end position="30"/>
    </location>
</feature>
<evidence type="ECO:0000256" key="1">
    <source>
        <dbReference type="SAM" id="SignalP"/>
    </source>
</evidence>